<evidence type="ECO:0000256" key="2">
    <source>
        <dbReference type="ARBA" id="ARBA00022679"/>
    </source>
</evidence>
<dbReference type="GO" id="GO:0008897">
    <property type="term" value="F:holo-[acyl-carrier-protein] synthase activity"/>
    <property type="evidence" value="ECO:0007669"/>
    <property type="project" value="InterPro"/>
</dbReference>
<evidence type="ECO:0000259" key="3">
    <source>
        <dbReference type="Pfam" id="PF01648"/>
    </source>
</evidence>
<comment type="caution">
    <text evidence="4">The sequence shown here is derived from an EMBL/GenBank/DDBJ whole genome shotgun (WGS) entry which is preliminary data.</text>
</comment>
<dbReference type="InterPro" id="IPR008278">
    <property type="entry name" value="4-PPantetheinyl_Trfase_dom"/>
</dbReference>
<dbReference type="EMBL" id="DWXZ01000071">
    <property type="protein sequence ID" value="HJB37173.1"/>
    <property type="molecule type" value="Genomic_DNA"/>
</dbReference>
<dbReference type="Proteomes" id="UP000824214">
    <property type="component" value="Unassembled WGS sequence"/>
</dbReference>
<accession>A0A9D2RY76</accession>
<dbReference type="Pfam" id="PF01648">
    <property type="entry name" value="ACPS"/>
    <property type="match status" value="1"/>
</dbReference>
<dbReference type="InterPro" id="IPR037143">
    <property type="entry name" value="4-PPantetheinyl_Trfase_dom_sf"/>
</dbReference>
<dbReference type="Gene3D" id="3.90.470.20">
    <property type="entry name" value="4'-phosphopantetheinyl transferase domain"/>
    <property type="match status" value="1"/>
</dbReference>
<name>A0A9D2RY76_9FIRM</name>
<dbReference type="GO" id="GO:0005829">
    <property type="term" value="C:cytosol"/>
    <property type="evidence" value="ECO:0007669"/>
    <property type="project" value="TreeGrafter"/>
</dbReference>
<evidence type="ECO:0000313" key="5">
    <source>
        <dbReference type="Proteomes" id="UP000824214"/>
    </source>
</evidence>
<gene>
    <name evidence="4" type="ORF">H9942_03795</name>
</gene>
<protein>
    <submittedName>
        <fullName evidence="4">4'-phosphopantetheinyl transferase superfamily protein</fullName>
    </submittedName>
</protein>
<reference evidence="4" key="2">
    <citation type="submission" date="2021-04" db="EMBL/GenBank/DDBJ databases">
        <authorList>
            <person name="Gilroy R."/>
        </authorList>
    </citation>
    <scope>NUCLEOTIDE SEQUENCE</scope>
    <source>
        <strain evidence="4">ChiBcolR8-3208</strain>
    </source>
</reference>
<sequence>MLYAARYTIEAPTRREELAHQRALAEKLLAYALKREHGLELSSLAQSRTAAGKPYFPGCPVEYSLSHCRGLVCCALSLSPVGVDAEAPRTVSPALLRRVCTQEELSWLTAQQDQQQAFLSLWTLKESVMKLSGQGIGYGFQRASFTFPEGQPRFREPGVRLSQFVLERGTVVSAAGGEVFPSIQLVELAL</sequence>
<dbReference type="AlphaFoldDB" id="A0A9D2RY76"/>
<reference evidence="4" key="1">
    <citation type="journal article" date="2021" name="PeerJ">
        <title>Extensive microbial diversity within the chicken gut microbiome revealed by metagenomics and culture.</title>
        <authorList>
            <person name="Gilroy R."/>
            <person name="Ravi A."/>
            <person name="Getino M."/>
            <person name="Pursley I."/>
            <person name="Horton D.L."/>
            <person name="Alikhan N.F."/>
            <person name="Baker D."/>
            <person name="Gharbi K."/>
            <person name="Hall N."/>
            <person name="Watson M."/>
            <person name="Adriaenssens E.M."/>
            <person name="Foster-Nyarko E."/>
            <person name="Jarju S."/>
            <person name="Secka A."/>
            <person name="Antonio M."/>
            <person name="Oren A."/>
            <person name="Chaudhuri R.R."/>
            <person name="La Ragione R."/>
            <person name="Hildebrand F."/>
            <person name="Pallen M.J."/>
        </authorList>
    </citation>
    <scope>NUCLEOTIDE SEQUENCE</scope>
    <source>
        <strain evidence="4">ChiBcolR8-3208</strain>
    </source>
</reference>
<organism evidence="4 5">
    <name type="scientific">Candidatus Acutalibacter ornithocaccae</name>
    <dbReference type="NCBI Taxonomy" id="2838416"/>
    <lineage>
        <taxon>Bacteria</taxon>
        <taxon>Bacillati</taxon>
        <taxon>Bacillota</taxon>
        <taxon>Clostridia</taxon>
        <taxon>Eubacteriales</taxon>
        <taxon>Acutalibacteraceae</taxon>
        <taxon>Acutalibacter</taxon>
    </lineage>
</organism>
<comment type="similarity">
    <text evidence="1">Belongs to the P-Pant transferase superfamily. Gsp/Sfp/HetI/AcpT family.</text>
</comment>
<evidence type="ECO:0000313" key="4">
    <source>
        <dbReference type="EMBL" id="HJB37173.1"/>
    </source>
</evidence>
<proteinExistence type="inferred from homology"/>
<dbReference type="PANTHER" id="PTHR12215">
    <property type="entry name" value="PHOSPHOPANTETHEINE TRANSFERASE"/>
    <property type="match status" value="1"/>
</dbReference>
<feature type="domain" description="4'-phosphopantetheinyl transferase" evidence="3">
    <location>
        <begin position="80"/>
        <end position="154"/>
    </location>
</feature>
<dbReference type="SUPFAM" id="SSF56214">
    <property type="entry name" value="4'-phosphopantetheinyl transferase"/>
    <property type="match status" value="2"/>
</dbReference>
<dbReference type="PANTHER" id="PTHR12215:SF10">
    <property type="entry name" value="L-AMINOADIPATE-SEMIALDEHYDE DEHYDROGENASE-PHOSPHOPANTETHEINYL TRANSFERASE"/>
    <property type="match status" value="1"/>
</dbReference>
<dbReference type="GO" id="GO:0019878">
    <property type="term" value="P:lysine biosynthetic process via aminoadipic acid"/>
    <property type="evidence" value="ECO:0007669"/>
    <property type="project" value="TreeGrafter"/>
</dbReference>
<keyword evidence="2 4" id="KW-0808">Transferase</keyword>
<dbReference type="GO" id="GO:0000287">
    <property type="term" value="F:magnesium ion binding"/>
    <property type="evidence" value="ECO:0007669"/>
    <property type="project" value="InterPro"/>
</dbReference>
<evidence type="ECO:0000256" key="1">
    <source>
        <dbReference type="ARBA" id="ARBA00010990"/>
    </source>
</evidence>
<dbReference type="InterPro" id="IPR050559">
    <property type="entry name" value="P-Pant_transferase_sf"/>
</dbReference>